<reference evidence="1 2" key="1">
    <citation type="submission" date="2016-02" db="EMBL/GenBank/DDBJ databases">
        <authorList>
            <person name="Wen L."/>
            <person name="He K."/>
            <person name="Yang H."/>
        </authorList>
    </citation>
    <scope>NUCLEOTIDE SEQUENCE [LARGE SCALE GENOMIC DNA]</scope>
    <source>
        <strain evidence="1 2">KLE1704</strain>
    </source>
</reference>
<dbReference type="AlphaFoldDB" id="A0A139LTV7"/>
<dbReference type="Proteomes" id="UP000070319">
    <property type="component" value="Unassembled WGS sequence"/>
</dbReference>
<proteinExistence type="predicted"/>
<evidence type="ECO:0000313" key="2">
    <source>
        <dbReference type="Proteomes" id="UP000070319"/>
    </source>
</evidence>
<sequence>MSLHVIKFKLVFLDGKSNGGLLFVKADIGHKTTQKGHALIISDIHRQIPN</sequence>
<organism evidence="1">
    <name type="scientific">Bacteroides intestinalis</name>
    <dbReference type="NCBI Taxonomy" id="329854"/>
    <lineage>
        <taxon>Bacteria</taxon>
        <taxon>Pseudomonadati</taxon>
        <taxon>Bacteroidota</taxon>
        <taxon>Bacteroidia</taxon>
        <taxon>Bacteroidales</taxon>
        <taxon>Bacteroidaceae</taxon>
        <taxon>Bacteroides</taxon>
    </lineage>
</organism>
<dbReference type="EMBL" id="LTDF01000035">
    <property type="protein sequence ID" value="KXT54879.1"/>
    <property type="molecule type" value="Genomic_DNA"/>
</dbReference>
<comment type="caution">
    <text evidence="1">The sequence shown here is derived from an EMBL/GenBank/DDBJ whole genome shotgun (WGS) entry which is preliminary data.</text>
</comment>
<gene>
    <name evidence="1" type="ORF">HMPREF2531_00490</name>
</gene>
<name>A0A139LTV7_9BACE</name>
<evidence type="ECO:0000313" key="1">
    <source>
        <dbReference type="EMBL" id="KXT54879.1"/>
    </source>
</evidence>
<protein>
    <submittedName>
        <fullName evidence="1">Uncharacterized protein</fullName>
    </submittedName>
</protein>
<accession>A0A139LTV7</accession>